<gene>
    <name evidence="1" type="ORF">SAMN04488509_102392</name>
</gene>
<name>A0A1G6UL82_9GAMM</name>
<keyword evidence="2" id="KW-1185">Reference proteome</keyword>
<proteinExistence type="predicted"/>
<dbReference type="EMBL" id="FNAG01000002">
    <property type="protein sequence ID" value="SDD42102.1"/>
    <property type="molecule type" value="Genomic_DNA"/>
</dbReference>
<protein>
    <recommendedName>
        <fullName evidence="3">DUF1579 domain-containing protein</fullName>
    </recommendedName>
</protein>
<evidence type="ECO:0000313" key="1">
    <source>
        <dbReference type="EMBL" id="SDD42102.1"/>
    </source>
</evidence>
<sequence length="161" mass="18195">MANPAGTGDARDFDFILGDWKVSHRRLNERLCGCTDWTEFEGTASTRAILGGLGNVEDNLLGFPEGEVRAAAFRSFDPQARQWAIWWLDGRAPHRLDVPVIGGFRDGVGEFHADDVLGDRPIRVRFRWRVNAGGHPHWEQAFSADGGVSWETNWTMQFVRR</sequence>
<organism evidence="1 2">
    <name type="scientific">Aquimonas voraii</name>
    <dbReference type="NCBI Taxonomy" id="265719"/>
    <lineage>
        <taxon>Bacteria</taxon>
        <taxon>Pseudomonadati</taxon>
        <taxon>Pseudomonadota</taxon>
        <taxon>Gammaproteobacteria</taxon>
        <taxon>Lysobacterales</taxon>
        <taxon>Lysobacteraceae</taxon>
        <taxon>Aquimonas</taxon>
    </lineage>
</organism>
<evidence type="ECO:0000313" key="2">
    <source>
        <dbReference type="Proteomes" id="UP000199603"/>
    </source>
</evidence>
<evidence type="ECO:0008006" key="3">
    <source>
        <dbReference type="Google" id="ProtNLM"/>
    </source>
</evidence>
<dbReference type="AlphaFoldDB" id="A0A1G6UL82"/>
<accession>A0A1G6UL82</accession>
<reference evidence="1 2" key="1">
    <citation type="submission" date="2016-10" db="EMBL/GenBank/DDBJ databases">
        <authorList>
            <person name="de Groot N.N."/>
        </authorList>
    </citation>
    <scope>NUCLEOTIDE SEQUENCE [LARGE SCALE GENOMIC DNA]</scope>
    <source>
        <strain evidence="1 2">DSM 16957</strain>
    </source>
</reference>
<dbReference type="OrthoDB" id="9814791at2"/>
<dbReference type="RefSeq" id="WP_091240363.1">
    <property type="nucleotide sequence ID" value="NZ_FNAG01000002.1"/>
</dbReference>
<dbReference type="Proteomes" id="UP000199603">
    <property type="component" value="Unassembled WGS sequence"/>
</dbReference>
<dbReference type="STRING" id="265719.SAMN04488509_102392"/>